<evidence type="ECO:0000256" key="9">
    <source>
        <dbReference type="ARBA" id="ARBA00023310"/>
    </source>
</evidence>
<evidence type="ECO:0000256" key="11">
    <source>
        <dbReference type="ARBA" id="ARBA00037847"/>
    </source>
</evidence>
<dbReference type="Gene3D" id="6.10.250.1580">
    <property type="match status" value="1"/>
</dbReference>
<gene>
    <name evidence="12" type="primary">atpF</name>
    <name evidence="14" type="ORF">A3B18_00705</name>
</gene>
<organism evidence="14 15">
    <name type="scientific">Candidatus Giovannonibacteria bacterium RIFCSPLOWO2_01_FULL_46_13</name>
    <dbReference type="NCBI Taxonomy" id="1798352"/>
    <lineage>
        <taxon>Bacteria</taxon>
        <taxon>Candidatus Giovannoniibacteriota</taxon>
    </lineage>
</organism>
<evidence type="ECO:0000256" key="10">
    <source>
        <dbReference type="ARBA" id="ARBA00025198"/>
    </source>
</evidence>
<comment type="function">
    <text evidence="10 12">F(1)F(0) ATP synthase produces ATP from ADP in the presence of a proton or sodium gradient. F-type ATPases consist of two structural domains, F(1) containing the extramembraneous catalytic core and F(0) containing the membrane proton channel, linked together by a central stalk and a peripheral stalk. During catalysis, ATP synthesis in the catalytic domain of F(1) is coupled via a rotary mechanism of the central stalk subunits to proton translocation.</text>
</comment>
<protein>
    <recommendedName>
        <fullName evidence="12">ATP synthase subunit b</fullName>
    </recommendedName>
    <alternativeName>
        <fullName evidence="12">ATP synthase F(0) sector subunit b</fullName>
    </alternativeName>
    <alternativeName>
        <fullName evidence="12">ATPase subunit I</fullName>
    </alternativeName>
    <alternativeName>
        <fullName evidence="12">F-type ATPase subunit b</fullName>
        <shortName evidence="12">F-ATPase subunit b</shortName>
    </alternativeName>
</protein>
<proteinExistence type="inferred from homology"/>
<dbReference type="CDD" id="cd06503">
    <property type="entry name" value="ATP-synt_Fo_b"/>
    <property type="match status" value="1"/>
</dbReference>
<evidence type="ECO:0000256" key="2">
    <source>
        <dbReference type="ARBA" id="ARBA00022448"/>
    </source>
</evidence>
<dbReference type="PANTHER" id="PTHR33445">
    <property type="entry name" value="ATP SYNTHASE SUBUNIT B', CHLOROPLASTIC"/>
    <property type="match status" value="1"/>
</dbReference>
<dbReference type="Proteomes" id="UP000178684">
    <property type="component" value="Unassembled WGS sequence"/>
</dbReference>
<evidence type="ECO:0000256" key="4">
    <source>
        <dbReference type="ARBA" id="ARBA00022692"/>
    </source>
</evidence>
<keyword evidence="5 12" id="KW-0375">Hydrogen ion transport</keyword>
<evidence type="ECO:0000256" key="13">
    <source>
        <dbReference type="RuleBase" id="RU003848"/>
    </source>
</evidence>
<feature type="transmembrane region" description="Helical" evidence="12">
    <location>
        <begin position="20"/>
        <end position="38"/>
    </location>
</feature>
<keyword evidence="12" id="KW-1003">Cell membrane</keyword>
<comment type="similarity">
    <text evidence="1 12 13">Belongs to the ATPase B chain family.</text>
</comment>
<reference evidence="14 15" key="1">
    <citation type="journal article" date="2016" name="Nat. Commun.">
        <title>Thousands of microbial genomes shed light on interconnected biogeochemical processes in an aquifer system.</title>
        <authorList>
            <person name="Anantharaman K."/>
            <person name="Brown C.T."/>
            <person name="Hug L.A."/>
            <person name="Sharon I."/>
            <person name="Castelle C.J."/>
            <person name="Probst A.J."/>
            <person name="Thomas B.C."/>
            <person name="Singh A."/>
            <person name="Wilkins M.J."/>
            <person name="Karaoz U."/>
            <person name="Brodie E.L."/>
            <person name="Williams K.H."/>
            <person name="Hubbard S.S."/>
            <person name="Banfield J.F."/>
        </authorList>
    </citation>
    <scope>NUCLEOTIDE SEQUENCE [LARGE SCALE GENOMIC DNA]</scope>
</reference>
<comment type="subunit">
    <text evidence="12">F-type ATPases have 2 components, F(1) - the catalytic core - and F(0) - the membrane proton channel. F(1) has five subunits: alpha(3), beta(3), gamma(1), delta(1), epsilon(1). F(0) has three main subunits: a(1), b(2) and c(10-14). The alpha and beta chains form an alternating ring which encloses part of the gamma chain. F(1) is attached to F(0) by a central stalk formed by the gamma and epsilon chains, while a peripheral stalk is formed by the delta and b chains.</text>
</comment>
<comment type="function">
    <text evidence="12">Component of the F(0) channel, it forms part of the peripheral stalk, linking F(1) to F(0).</text>
</comment>
<evidence type="ECO:0000256" key="6">
    <source>
        <dbReference type="ARBA" id="ARBA00022989"/>
    </source>
</evidence>
<evidence type="ECO:0000256" key="7">
    <source>
        <dbReference type="ARBA" id="ARBA00023065"/>
    </source>
</evidence>
<dbReference type="GO" id="GO:0046933">
    <property type="term" value="F:proton-transporting ATP synthase activity, rotational mechanism"/>
    <property type="evidence" value="ECO:0007669"/>
    <property type="project" value="UniProtKB-UniRule"/>
</dbReference>
<dbReference type="Pfam" id="PF00430">
    <property type="entry name" value="ATP-synt_B"/>
    <property type="match status" value="1"/>
</dbReference>
<keyword evidence="2 12" id="KW-0813">Transport</keyword>
<dbReference type="HAMAP" id="MF_01398">
    <property type="entry name" value="ATP_synth_b_bprime"/>
    <property type="match status" value="1"/>
</dbReference>
<evidence type="ECO:0000256" key="12">
    <source>
        <dbReference type="HAMAP-Rule" id="MF_01398"/>
    </source>
</evidence>
<keyword evidence="3 12" id="KW-0138">CF(0)</keyword>
<dbReference type="InterPro" id="IPR002146">
    <property type="entry name" value="ATP_synth_b/b'su_bac/chlpt"/>
</dbReference>
<comment type="subcellular location">
    <subcellularLocation>
        <location evidence="12">Cell membrane</location>
        <topology evidence="12">Single-pass membrane protein</topology>
    </subcellularLocation>
    <subcellularLocation>
        <location evidence="11">Endomembrane system</location>
        <topology evidence="11">Single-pass membrane protein</topology>
    </subcellularLocation>
</comment>
<evidence type="ECO:0000256" key="1">
    <source>
        <dbReference type="ARBA" id="ARBA00005513"/>
    </source>
</evidence>
<dbReference type="PANTHER" id="PTHR33445:SF2">
    <property type="entry name" value="ATP SYNTHASE SUBUNIT B', CHLOROPLASTIC"/>
    <property type="match status" value="1"/>
</dbReference>
<dbReference type="GO" id="GO:0045259">
    <property type="term" value="C:proton-transporting ATP synthase complex"/>
    <property type="evidence" value="ECO:0007669"/>
    <property type="project" value="UniProtKB-KW"/>
</dbReference>
<evidence type="ECO:0000256" key="5">
    <source>
        <dbReference type="ARBA" id="ARBA00022781"/>
    </source>
</evidence>
<keyword evidence="4 12" id="KW-0812">Transmembrane</keyword>
<evidence type="ECO:0000313" key="14">
    <source>
        <dbReference type="EMBL" id="OGF82486.1"/>
    </source>
</evidence>
<evidence type="ECO:0000313" key="15">
    <source>
        <dbReference type="Proteomes" id="UP000178684"/>
    </source>
</evidence>
<evidence type="ECO:0000256" key="3">
    <source>
        <dbReference type="ARBA" id="ARBA00022547"/>
    </source>
</evidence>
<comment type="caution">
    <text evidence="14">The sequence shown here is derived from an EMBL/GenBank/DDBJ whole genome shotgun (WGS) entry which is preliminary data.</text>
</comment>
<keyword evidence="8 12" id="KW-0472">Membrane</keyword>
<sequence>MSELLHQLGIDGRLLLSQGVNFGIVLAVLTFFVYKPLVKILNERREKIEFGLRGAEVVEKKLKEMEEIKVLKIQEGEKQAFEIVKTAETKAGERGEEIVSEAEVKAEELLAKAALIEEQRRLETLAKLSEESKSMIKKALVKMVNLKPDAIDEALIEEAAGEIKKFKA</sequence>
<dbReference type="EMBL" id="MFIE01000018">
    <property type="protein sequence ID" value="OGF82486.1"/>
    <property type="molecule type" value="Genomic_DNA"/>
</dbReference>
<dbReference type="GO" id="GO:0005886">
    <property type="term" value="C:plasma membrane"/>
    <property type="evidence" value="ECO:0007669"/>
    <property type="project" value="UniProtKB-SubCell"/>
</dbReference>
<keyword evidence="9 12" id="KW-0066">ATP synthesis</keyword>
<accession>A0A1F5X3M9</accession>
<dbReference type="GO" id="GO:0046961">
    <property type="term" value="F:proton-transporting ATPase activity, rotational mechanism"/>
    <property type="evidence" value="ECO:0007669"/>
    <property type="project" value="TreeGrafter"/>
</dbReference>
<evidence type="ECO:0000256" key="8">
    <source>
        <dbReference type="ARBA" id="ARBA00023136"/>
    </source>
</evidence>
<keyword evidence="7 12" id="KW-0406">Ion transport</keyword>
<dbReference type="InterPro" id="IPR050059">
    <property type="entry name" value="ATP_synthase_B_chain"/>
</dbReference>
<dbReference type="GO" id="GO:0012505">
    <property type="term" value="C:endomembrane system"/>
    <property type="evidence" value="ECO:0007669"/>
    <property type="project" value="UniProtKB-SubCell"/>
</dbReference>
<keyword evidence="6 12" id="KW-1133">Transmembrane helix</keyword>
<name>A0A1F5X3M9_9BACT</name>
<dbReference type="AlphaFoldDB" id="A0A1F5X3M9"/>